<reference evidence="17 18" key="1">
    <citation type="journal article" date="2008" name="Nature">
        <title>The genome of the choanoflagellate Monosiga brevicollis and the origin of metazoans.</title>
        <authorList>
            <consortium name="JGI Sequencing"/>
            <person name="King N."/>
            <person name="Westbrook M.J."/>
            <person name="Young S.L."/>
            <person name="Kuo A."/>
            <person name="Abedin M."/>
            <person name="Chapman J."/>
            <person name="Fairclough S."/>
            <person name="Hellsten U."/>
            <person name="Isogai Y."/>
            <person name="Letunic I."/>
            <person name="Marr M."/>
            <person name="Pincus D."/>
            <person name="Putnam N."/>
            <person name="Rokas A."/>
            <person name="Wright K.J."/>
            <person name="Zuzow R."/>
            <person name="Dirks W."/>
            <person name="Good M."/>
            <person name="Goodstein D."/>
            <person name="Lemons D."/>
            <person name="Li W."/>
            <person name="Lyons J.B."/>
            <person name="Morris A."/>
            <person name="Nichols S."/>
            <person name="Richter D.J."/>
            <person name="Salamov A."/>
            <person name="Bork P."/>
            <person name="Lim W.A."/>
            <person name="Manning G."/>
            <person name="Miller W.T."/>
            <person name="McGinnis W."/>
            <person name="Shapiro H."/>
            <person name="Tjian R."/>
            <person name="Grigoriev I.V."/>
            <person name="Rokhsar D."/>
        </authorList>
    </citation>
    <scope>NUCLEOTIDE SEQUENCE [LARGE SCALE GENOMIC DNA]</scope>
    <source>
        <strain evidence="18">MX1 / ATCC 50154</strain>
    </source>
</reference>
<feature type="disulfide bond" evidence="13">
    <location>
        <begin position="163"/>
        <end position="177"/>
    </location>
</feature>
<feature type="binding site" evidence="14">
    <location>
        <position position="213"/>
    </location>
    <ligand>
        <name>substrate</name>
    </ligand>
</feature>
<comment type="similarity">
    <text evidence="3">Belongs to the glycosyl hydrolase 13 family.</text>
</comment>
<dbReference type="InterPro" id="IPR013780">
    <property type="entry name" value="Glyco_hydro_b"/>
</dbReference>
<dbReference type="InterPro" id="IPR006047">
    <property type="entry name" value="GH13_cat_dom"/>
</dbReference>
<feature type="domain" description="Glycosyl hydrolase family 13 catalytic" evidence="16">
    <location>
        <begin position="34"/>
        <end position="377"/>
    </location>
</feature>
<dbReference type="KEGG" id="mbr:MONBRDRAFT_14014"/>
<evidence type="ECO:0000313" key="18">
    <source>
        <dbReference type="Proteomes" id="UP000001357"/>
    </source>
</evidence>
<keyword evidence="8" id="KW-0106">Calcium</keyword>
<comment type="catalytic activity">
    <reaction evidence="1">
        <text>Endohydrolysis of (1-&gt;4)-alpha-D-glucosidic linkages in polysaccharides containing three or more (1-&gt;4)-alpha-linked D-glucose units.</text>
        <dbReference type="EC" id="3.2.1.1"/>
    </reaction>
</comment>
<dbReference type="Proteomes" id="UP000001357">
    <property type="component" value="Unassembled WGS sequence"/>
</dbReference>
<dbReference type="PANTHER" id="PTHR10357:SF215">
    <property type="entry name" value="ALPHA-AMYLASE 1"/>
    <property type="match status" value="1"/>
</dbReference>
<dbReference type="InterPro" id="IPR013777">
    <property type="entry name" value="A-amylase-like"/>
</dbReference>
<accession>A9UP40</accession>
<evidence type="ECO:0000256" key="4">
    <source>
        <dbReference type="ARBA" id="ARBA00012595"/>
    </source>
</evidence>
<feature type="binding site" evidence="14">
    <location>
        <position position="96"/>
    </location>
    <ligand>
        <name>substrate</name>
    </ligand>
</feature>
<dbReference type="OMA" id="AHNWLFT"/>
<dbReference type="PIRSF" id="PIRSF001024">
    <property type="entry name" value="Alph-amyl_fung"/>
    <property type="match status" value="1"/>
</dbReference>
<evidence type="ECO:0000256" key="1">
    <source>
        <dbReference type="ARBA" id="ARBA00000548"/>
    </source>
</evidence>
<keyword evidence="10" id="KW-0326">Glycosidase</keyword>
<dbReference type="CDD" id="cd11319">
    <property type="entry name" value="AmyAc_euk_AmyA"/>
    <property type="match status" value="1"/>
</dbReference>
<evidence type="ECO:0000256" key="6">
    <source>
        <dbReference type="ARBA" id="ARBA00022729"/>
    </source>
</evidence>
<dbReference type="GeneID" id="5887785"/>
<evidence type="ECO:0000256" key="14">
    <source>
        <dbReference type="PIRSR" id="PIRSR001024-5"/>
    </source>
</evidence>
<evidence type="ECO:0000259" key="16">
    <source>
        <dbReference type="SMART" id="SM00642"/>
    </source>
</evidence>
<keyword evidence="6 15" id="KW-0732">Signal</keyword>
<evidence type="ECO:0000256" key="8">
    <source>
        <dbReference type="ARBA" id="ARBA00022837"/>
    </source>
</evidence>
<evidence type="ECO:0000256" key="9">
    <source>
        <dbReference type="ARBA" id="ARBA00023277"/>
    </source>
</evidence>
<dbReference type="GO" id="GO:0005975">
    <property type="term" value="P:carbohydrate metabolic process"/>
    <property type="evidence" value="ECO:0007669"/>
    <property type="project" value="InterPro"/>
</dbReference>
<dbReference type="GO" id="GO:0005509">
    <property type="term" value="F:calcium ion binding"/>
    <property type="evidence" value="ECO:0007669"/>
    <property type="project" value="InterPro"/>
</dbReference>
<evidence type="ECO:0000256" key="7">
    <source>
        <dbReference type="ARBA" id="ARBA00022801"/>
    </source>
</evidence>
<evidence type="ECO:0000256" key="3">
    <source>
        <dbReference type="ARBA" id="ARBA00008061"/>
    </source>
</evidence>
<protein>
    <recommendedName>
        <fullName evidence="4">alpha-amylase</fullName>
        <ecNumber evidence="4">3.2.1.1</ecNumber>
    </recommendedName>
</protein>
<keyword evidence="7" id="KW-0378">Hydrolase</keyword>
<dbReference type="eggNOG" id="KOG0471">
    <property type="taxonomic scope" value="Eukaryota"/>
</dbReference>
<evidence type="ECO:0000256" key="13">
    <source>
        <dbReference type="PIRSR" id="PIRSR001024-4"/>
    </source>
</evidence>
<keyword evidence="18" id="KW-1185">Reference proteome</keyword>
<evidence type="ECO:0000256" key="5">
    <source>
        <dbReference type="ARBA" id="ARBA00022723"/>
    </source>
</evidence>
<feature type="site" description="Transition state stabilizer" evidence="12">
    <location>
        <position position="305"/>
    </location>
</feature>
<feature type="binding site" evidence="14">
    <location>
        <position position="305"/>
    </location>
    <ligand>
        <name>substrate</name>
    </ligand>
</feature>
<dbReference type="EMBL" id="CH991543">
    <property type="protein sequence ID" value="EDQ92354.1"/>
    <property type="molecule type" value="Genomic_DNA"/>
</dbReference>
<dbReference type="Gene3D" id="2.60.40.1180">
    <property type="entry name" value="Golgi alpha-mannosidase II"/>
    <property type="match status" value="1"/>
</dbReference>
<dbReference type="Gene3D" id="3.20.20.80">
    <property type="entry name" value="Glycosidases"/>
    <property type="match status" value="1"/>
</dbReference>
<feature type="binding site" evidence="14">
    <location>
        <position position="352"/>
    </location>
    <ligand>
        <name>substrate</name>
    </ligand>
</feature>
<dbReference type="EC" id="3.2.1.1" evidence="4"/>
<feature type="active site" description="Proton donor" evidence="11">
    <location>
        <position position="239"/>
    </location>
</feature>
<dbReference type="SMART" id="SM00642">
    <property type="entry name" value="Aamy"/>
    <property type="match status" value="1"/>
</dbReference>
<evidence type="ECO:0000256" key="10">
    <source>
        <dbReference type="ARBA" id="ARBA00023295"/>
    </source>
</evidence>
<keyword evidence="13" id="KW-1015">Disulfide bond</keyword>
<dbReference type="PANTHER" id="PTHR10357">
    <property type="entry name" value="ALPHA-AMYLASE FAMILY MEMBER"/>
    <property type="match status" value="1"/>
</dbReference>
<organism evidence="17 18">
    <name type="scientific">Monosiga brevicollis</name>
    <name type="common">Choanoflagellate</name>
    <dbReference type="NCBI Taxonomy" id="81824"/>
    <lineage>
        <taxon>Eukaryota</taxon>
        <taxon>Choanoflagellata</taxon>
        <taxon>Craspedida</taxon>
        <taxon>Salpingoecidae</taxon>
        <taxon>Monosiga</taxon>
    </lineage>
</organism>
<sequence>MLAVGYVLLALSALAVGGTHAATADQWRREVIYQILTDRFANPSQPTEACADLSTYCGGTWAAGVPYLDYIRKLGATAVWISPIPDNTDGGYHGYWQQNMSRLNANFGDANGLTQFVEACHKLEIKVMLDVVINHVGNQDSSDHNDFHQFYPFNSVDHYHSYCIIQDFTNLQQVQLCRLSGLPDLNQSNTFVDGFLRDWIKSTLQTFGFDGLRYDTVMEVPAAYWASYTSDLGVFTIGEVDDGDVATVAPFQGPLDATLNYPMYWALRHAFQEKQSMWGISTTWKDCKASFQDTKLLGLFVDNHDNPRFLNINSDSVALANALAWILFAEGIPIIYYGTEQGFSGGNDPANREDLWRSGYQTSNAIFTLLTVLTTYRNTLPDSFFQAEQLERYVMDDLYVFVRGQVIVATTNGGNGHSTSASVPDLPFANGTRLIDIVAGKDAITVNNGTADIVIDDGACVELCLAPSPVRPRPLLCYGPSV</sequence>
<evidence type="ECO:0000256" key="15">
    <source>
        <dbReference type="SAM" id="SignalP"/>
    </source>
</evidence>
<feature type="signal peptide" evidence="15">
    <location>
        <begin position="1"/>
        <end position="21"/>
    </location>
</feature>
<gene>
    <name evidence="17" type="ORF">MONBRDRAFT_14014</name>
</gene>
<evidence type="ECO:0000256" key="11">
    <source>
        <dbReference type="PIRSR" id="PIRSR001024-1"/>
    </source>
</evidence>
<feature type="binding site" evidence="14">
    <location>
        <position position="135"/>
    </location>
    <ligand>
        <name>substrate</name>
    </ligand>
</feature>
<feature type="disulfide bond" evidence="13">
    <location>
        <begin position="50"/>
        <end position="57"/>
    </location>
</feature>
<feature type="active site" description="Nucleophile" evidence="11">
    <location>
        <position position="215"/>
    </location>
</feature>
<dbReference type="Pfam" id="PF00128">
    <property type="entry name" value="Alpha-amylase"/>
    <property type="match status" value="1"/>
</dbReference>
<name>A9UP40_MONBE</name>
<dbReference type="GO" id="GO:0004556">
    <property type="term" value="F:alpha-amylase activity"/>
    <property type="evidence" value="ECO:0007669"/>
    <property type="project" value="UniProtKB-EC"/>
</dbReference>
<evidence type="ECO:0000256" key="2">
    <source>
        <dbReference type="ARBA" id="ARBA00001913"/>
    </source>
</evidence>
<evidence type="ECO:0000313" key="17">
    <source>
        <dbReference type="EMBL" id="EDQ92354.1"/>
    </source>
</evidence>
<evidence type="ECO:0000256" key="12">
    <source>
        <dbReference type="PIRSR" id="PIRSR001024-2"/>
    </source>
</evidence>
<dbReference type="AlphaFoldDB" id="A9UP40"/>
<feature type="chain" id="PRO_5002742271" description="alpha-amylase" evidence="15">
    <location>
        <begin position="22"/>
        <end position="482"/>
    </location>
</feature>
<dbReference type="STRING" id="81824.A9UP40"/>
<comment type="cofactor">
    <cofactor evidence="2">
        <name>Ca(2+)</name>
        <dbReference type="ChEBI" id="CHEBI:29108"/>
    </cofactor>
</comment>
<feature type="binding site" evidence="14">
    <location>
        <position position="243"/>
    </location>
    <ligand>
        <name>substrate</name>
    </ligand>
</feature>
<keyword evidence="9" id="KW-0119">Carbohydrate metabolism</keyword>
<dbReference type="SUPFAM" id="SSF51445">
    <property type="entry name" value="(Trans)glycosidases"/>
    <property type="match status" value="1"/>
</dbReference>
<dbReference type="InterPro" id="IPR017853">
    <property type="entry name" value="GH"/>
</dbReference>
<keyword evidence="5" id="KW-0479">Metal-binding</keyword>
<dbReference type="RefSeq" id="XP_001742116.1">
    <property type="nucleotide sequence ID" value="XM_001742064.1"/>
</dbReference>
<proteinExistence type="inferred from homology"/>
<dbReference type="InParanoid" id="A9UP40"/>